<dbReference type="EMBL" id="UINC01004193">
    <property type="protein sequence ID" value="SVA12507.1"/>
    <property type="molecule type" value="Genomic_DNA"/>
</dbReference>
<reference evidence="1" key="1">
    <citation type="submission" date="2018-05" db="EMBL/GenBank/DDBJ databases">
        <authorList>
            <person name="Lanie J.A."/>
            <person name="Ng W.-L."/>
            <person name="Kazmierczak K.M."/>
            <person name="Andrzejewski T.M."/>
            <person name="Davidsen T.M."/>
            <person name="Wayne K.J."/>
            <person name="Tettelin H."/>
            <person name="Glass J.I."/>
            <person name="Rusch D."/>
            <person name="Podicherti R."/>
            <person name="Tsui H.-C.T."/>
            <person name="Winkler M.E."/>
        </authorList>
    </citation>
    <scope>NUCLEOTIDE SEQUENCE</scope>
</reference>
<name>A0A381TCS9_9ZZZZ</name>
<protein>
    <submittedName>
        <fullName evidence="1">Uncharacterized protein</fullName>
    </submittedName>
</protein>
<proteinExistence type="predicted"/>
<gene>
    <name evidence="1" type="ORF">METZ01_LOCUS65361</name>
</gene>
<organism evidence="1">
    <name type="scientific">marine metagenome</name>
    <dbReference type="NCBI Taxonomy" id="408172"/>
    <lineage>
        <taxon>unclassified sequences</taxon>
        <taxon>metagenomes</taxon>
        <taxon>ecological metagenomes</taxon>
    </lineage>
</organism>
<evidence type="ECO:0000313" key="1">
    <source>
        <dbReference type="EMBL" id="SVA12507.1"/>
    </source>
</evidence>
<feature type="non-terminal residue" evidence="1">
    <location>
        <position position="1"/>
    </location>
</feature>
<sequence length="32" mass="3606">VIFYAAYPHDWKQQAGITFVPGIDPEDMPTPT</sequence>
<accession>A0A381TCS9</accession>
<dbReference type="AlphaFoldDB" id="A0A381TCS9"/>